<keyword evidence="10 19" id="KW-1133">Transmembrane helix</keyword>
<keyword evidence="18" id="KW-0460">Magnesium</keyword>
<organism evidence="20 21">
    <name type="scientific">Niveibacterium umoris</name>
    <dbReference type="NCBI Taxonomy" id="1193620"/>
    <lineage>
        <taxon>Bacteria</taxon>
        <taxon>Pseudomonadati</taxon>
        <taxon>Pseudomonadota</taxon>
        <taxon>Betaproteobacteria</taxon>
        <taxon>Rhodocyclales</taxon>
        <taxon>Rhodocyclaceae</taxon>
        <taxon>Niveibacterium</taxon>
    </lineage>
</organism>
<evidence type="ECO:0000256" key="13">
    <source>
        <dbReference type="ARBA" id="ARBA00023209"/>
    </source>
</evidence>
<evidence type="ECO:0000256" key="7">
    <source>
        <dbReference type="ARBA" id="ARBA00022741"/>
    </source>
</evidence>
<protein>
    <submittedName>
        <fullName evidence="20">Diacylglycerol kinase (ATP)</fullName>
        <ecNumber evidence="20">2.7.1.107</ecNumber>
    </submittedName>
</protein>
<feature type="binding site" evidence="18">
    <location>
        <position position="80"/>
    </location>
    <ligand>
        <name>a divalent metal cation</name>
        <dbReference type="ChEBI" id="CHEBI:60240"/>
    </ligand>
</feature>
<dbReference type="InterPro" id="IPR000829">
    <property type="entry name" value="DAGK"/>
</dbReference>
<evidence type="ECO:0000256" key="17">
    <source>
        <dbReference type="PIRSR" id="PIRSR600829-3"/>
    </source>
</evidence>
<evidence type="ECO:0000256" key="11">
    <source>
        <dbReference type="ARBA" id="ARBA00023098"/>
    </source>
</evidence>
<keyword evidence="18" id="KW-0479">Metal-binding</keyword>
<keyword evidence="3" id="KW-1003">Cell membrane</keyword>
<keyword evidence="7 17" id="KW-0547">Nucleotide-binding</keyword>
<evidence type="ECO:0000256" key="9">
    <source>
        <dbReference type="ARBA" id="ARBA00022840"/>
    </source>
</evidence>
<proteinExistence type="inferred from homology"/>
<dbReference type="GO" id="GO:0008654">
    <property type="term" value="P:phospholipid biosynthetic process"/>
    <property type="evidence" value="ECO:0007669"/>
    <property type="project" value="UniProtKB-KW"/>
</dbReference>
<accession>A0A840BUJ6</accession>
<dbReference type="Proteomes" id="UP000561045">
    <property type="component" value="Unassembled WGS sequence"/>
</dbReference>
<feature type="transmembrane region" description="Helical" evidence="19">
    <location>
        <begin position="36"/>
        <end position="53"/>
    </location>
</feature>
<evidence type="ECO:0000256" key="14">
    <source>
        <dbReference type="ARBA" id="ARBA00023264"/>
    </source>
</evidence>
<evidence type="ECO:0000256" key="1">
    <source>
        <dbReference type="ARBA" id="ARBA00004651"/>
    </source>
</evidence>
<dbReference type="AlphaFoldDB" id="A0A840BUJ6"/>
<feature type="active site" description="Proton acceptor" evidence="15">
    <location>
        <position position="73"/>
    </location>
</feature>
<reference evidence="20 21" key="1">
    <citation type="submission" date="2020-08" db="EMBL/GenBank/DDBJ databases">
        <title>Genomic Encyclopedia of Type Strains, Phase IV (KMG-IV): sequencing the most valuable type-strain genomes for metagenomic binning, comparative biology and taxonomic classification.</title>
        <authorList>
            <person name="Goeker M."/>
        </authorList>
    </citation>
    <scope>NUCLEOTIDE SEQUENCE [LARGE SCALE GENOMIC DNA]</scope>
    <source>
        <strain evidence="20 21">DSM 106739</strain>
    </source>
</reference>
<dbReference type="EC" id="2.7.1.107" evidence="20"/>
<dbReference type="InterPro" id="IPR036945">
    <property type="entry name" value="DAGK_sf"/>
</dbReference>
<evidence type="ECO:0000256" key="8">
    <source>
        <dbReference type="ARBA" id="ARBA00022777"/>
    </source>
</evidence>
<dbReference type="PANTHER" id="PTHR34299:SF1">
    <property type="entry name" value="DIACYLGLYCEROL KINASE"/>
    <property type="match status" value="1"/>
</dbReference>
<dbReference type="EMBL" id="JACIET010000002">
    <property type="protein sequence ID" value="MBB4014027.1"/>
    <property type="molecule type" value="Genomic_DNA"/>
</dbReference>
<keyword evidence="21" id="KW-1185">Reference proteome</keyword>
<sequence>MRNKFLGTGEPGYHPLRKCRTVVAGLRYAVAYDFSVAYKLVLSAVVLVGAFLLRNWVDVVLILLVTGLVLMAELFNSAIEALCDFVEARHNDKIGIIKDIAAAAVGVSIVMWALVIAFEATRIWARL</sequence>
<evidence type="ECO:0000256" key="10">
    <source>
        <dbReference type="ARBA" id="ARBA00022989"/>
    </source>
</evidence>
<dbReference type="GO" id="GO:0046872">
    <property type="term" value="F:metal ion binding"/>
    <property type="evidence" value="ECO:0007669"/>
    <property type="project" value="UniProtKB-KW"/>
</dbReference>
<keyword evidence="12 19" id="KW-0472">Membrane</keyword>
<evidence type="ECO:0000256" key="2">
    <source>
        <dbReference type="ARBA" id="ARBA00005967"/>
    </source>
</evidence>
<evidence type="ECO:0000256" key="19">
    <source>
        <dbReference type="SAM" id="Phobius"/>
    </source>
</evidence>
<dbReference type="Pfam" id="PF01219">
    <property type="entry name" value="DAGK_prokar"/>
    <property type="match status" value="1"/>
</dbReference>
<evidence type="ECO:0000256" key="15">
    <source>
        <dbReference type="PIRSR" id="PIRSR600829-1"/>
    </source>
</evidence>
<evidence type="ECO:0000313" key="21">
    <source>
        <dbReference type="Proteomes" id="UP000561045"/>
    </source>
</evidence>
<evidence type="ECO:0000256" key="3">
    <source>
        <dbReference type="ARBA" id="ARBA00022475"/>
    </source>
</evidence>
<keyword evidence="6 19" id="KW-0812">Transmembrane</keyword>
<evidence type="ECO:0000256" key="18">
    <source>
        <dbReference type="PIRSR" id="PIRSR600829-4"/>
    </source>
</evidence>
<dbReference type="GO" id="GO:0005886">
    <property type="term" value="C:plasma membrane"/>
    <property type="evidence" value="ECO:0007669"/>
    <property type="project" value="UniProtKB-SubCell"/>
</dbReference>
<evidence type="ECO:0000256" key="12">
    <source>
        <dbReference type="ARBA" id="ARBA00023136"/>
    </source>
</evidence>
<gene>
    <name evidence="20" type="ORF">GGR36_003373</name>
</gene>
<keyword evidence="9 17" id="KW-0067">ATP-binding</keyword>
<evidence type="ECO:0000256" key="4">
    <source>
        <dbReference type="ARBA" id="ARBA00022516"/>
    </source>
</evidence>
<feature type="binding site" evidence="17">
    <location>
        <begin position="98"/>
        <end position="99"/>
    </location>
    <ligand>
        <name>ATP</name>
        <dbReference type="ChEBI" id="CHEBI:30616"/>
    </ligand>
</feature>
<keyword evidence="8 20" id="KW-0418">Kinase</keyword>
<feature type="transmembrane region" description="Helical" evidence="19">
    <location>
        <begin position="100"/>
        <end position="118"/>
    </location>
</feature>
<keyword evidence="14" id="KW-1208">Phospholipid metabolism</keyword>
<dbReference type="CDD" id="cd14263">
    <property type="entry name" value="DAGK_IM_like"/>
    <property type="match status" value="1"/>
</dbReference>
<feature type="binding site" evidence="17">
    <location>
        <position position="80"/>
    </location>
    <ligand>
        <name>ATP</name>
        <dbReference type="ChEBI" id="CHEBI:30616"/>
    </ligand>
</feature>
<evidence type="ECO:0000256" key="16">
    <source>
        <dbReference type="PIRSR" id="PIRSR600829-2"/>
    </source>
</evidence>
<comment type="similarity">
    <text evidence="2">Belongs to the bacterial diacylglycerol kinase family.</text>
</comment>
<keyword evidence="5 20" id="KW-0808">Transferase</keyword>
<evidence type="ECO:0000256" key="6">
    <source>
        <dbReference type="ARBA" id="ARBA00022692"/>
    </source>
</evidence>
<evidence type="ECO:0000313" key="20">
    <source>
        <dbReference type="EMBL" id="MBB4014027.1"/>
    </source>
</evidence>
<evidence type="ECO:0000256" key="5">
    <source>
        <dbReference type="ARBA" id="ARBA00022679"/>
    </source>
</evidence>
<keyword evidence="13" id="KW-0594">Phospholipid biosynthesis</keyword>
<comment type="cofactor">
    <cofactor evidence="18">
        <name>Mg(2+)</name>
        <dbReference type="ChEBI" id="CHEBI:18420"/>
    </cofactor>
    <text evidence="18">Mn(2+), Zn(2+), Cd(2+) and Co(2+) support activity to lesser extents.</text>
</comment>
<dbReference type="GO" id="GO:0004143">
    <property type="term" value="F:ATP-dependent diacylglycerol kinase activity"/>
    <property type="evidence" value="ECO:0007669"/>
    <property type="project" value="UniProtKB-EC"/>
</dbReference>
<keyword evidence="11" id="KW-0443">Lipid metabolism</keyword>
<comment type="caution">
    <text evidence="20">The sequence shown here is derived from an EMBL/GenBank/DDBJ whole genome shotgun (WGS) entry which is preliminary data.</text>
</comment>
<feature type="transmembrane region" description="Helical" evidence="19">
    <location>
        <begin position="59"/>
        <end position="79"/>
    </location>
</feature>
<comment type="subcellular location">
    <subcellularLocation>
        <location evidence="1">Cell membrane</location>
        <topology evidence="1">Multi-pass membrane protein</topology>
    </subcellularLocation>
</comment>
<dbReference type="Gene3D" id="1.10.287.3610">
    <property type="match status" value="1"/>
</dbReference>
<feature type="binding site" evidence="16">
    <location>
        <position position="73"/>
    </location>
    <ligand>
        <name>substrate</name>
    </ligand>
</feature>
<dbReference type="RefSeq" id="WP_183635930.1">
    <property type="nucleotide sequence ID" value="NZ_BAABLE010000005.1"/>
</dbReference>
<keyword evidence="4" id="KW-0444">Lipid biosynthesis</keyword>
<dbReference type="PANTHER" id="PTHR34299">
    <property type="entry name" value="DIACYLGLYCEROL KINASE"/>
    <property type="match status" value="1"/>
</dbReference>
<dbReference type="GO" id="GO:0005524">
    <property type="term" value="F:ATP binding"/>
    <property type="evidence" value="ECO:0007669"/>
    <property type="project" value="UniProtKB-KW"/>
</dbReference>
<name>A0A840BUJ6_9RHOO</name>